<evidence type="ECO:0000313" key="3">
    <source>
        <dbReference type="Proteomes" id="UP000070700"/>
    </source>
</evidence>
<evidence type="ECO:0000313" key="2">
    <source>
        <dbReference type="EMBL" id="KUJ24237.1"/>
    </source>
</evidence>
<gene>
    <name evidence="2" type="ORF">LY89DRAFT_15720</name>
</gene>
<feature type="region of interest" description="Disordered" evidence="1">
    <location>
        <begin position="348"/>
        <end position="445"/>
    </location>
</feature>
<feature type="compositionally biased region" description="Low complexity" evidence="1">
    <location>
        <begin position="424"/>
        <end position="435"/>
    </location>
</feature>
<keyword evidence="3" id="KW-1185">Reference proteome</keyword>
<dbReference type="KEGG" id="psco:LY89DRAFT_15720"/>
<feature type="region of interest" description="Disordered" evidence="1">
    <location>
        <begin position="250"/>
        <end position="310"/>
    </location>
</feature>
<proteinExistence type="predicted"/>
<dbReference type="EMBL" id="KQ947404">
    <property type="protein sequence ID" value="KUJ24237.1"/>
    <property type="molecule type" value="Genomic_DNA"/>
</dbReference>
<dbReference type="AlphaFoldDB" id="A0A194XWV9"/>
<feature type="compositionally biased region" description="Pro residues" evidence="1">
    <location>
        <begin position="401"/>
        <end position="418"/>
    </location>
</feature>
<name>A0A194XWV9_MOLSC</name>
<reference evidence="2 3" key="1">
    <citation type="submission" date="2015-10" db="EMBL/GenBank/DDBJ databases">
        <title>Full genome of DAOMC 229536 Phialocephala scopiformis, a fungal endophyte of spruce producing the potent anti-insectan compound rugulosin.</title>
        <authorList>
            <consortium name="DOE Joint Genome Institute"/>
            <person name="Walker A.K."/>
            <person name="Frasz S.L."/>
            <person name="Seifert K.A."/>
            <person name="Miller J.D."/>
            <person name="Mondo S.J."/>
            <person name="Labutti K."/>
            <person name="Lipzen A."/>
            <person name="Dockter R."/>
            <person name="Kennedy M."/>
            <person name="Grigoriev I.V."/>
            <person name="Spatafora J.W."/>
        </authorList>
    </citation>
    <scope>NUCLEOTIDE SEQUENCE [LARGE SCALE GENOMIC DNA]</scope>
    <source>
        <strain evidence="2 3">CBS 120377</strain>
    </source>
</reference>
<sequence length="752" mass="83156">MMLQKTSFRIKRFITQRRNQSTPDLGVNYDEARFSDLKLSISSPKRLSWLSEAPSTEVIALRRTNSNTTVRSHHIHQSGTAHSSSSSLCSCDCNENPVPIEQSLSRVKSATVRPEILYLPPALPTNASDDAKSWRLIFPESLPRSSSLTAASKIRIATPPSLPPIIAADLFETATYDHDNDRTPTQSVKYISQPDMEDFSNNVEQLIRETDEAFKAVGTALADAKAATQEWYDTKSTLVAPKLSISRGIMRKSRSPVPASPTARSPIAKIKPTPLAATGKAKRHRKSKSNLFNRASGSTPPPLPVQSDTPARWTLNDVTANMVDVFSGRRFRLEADEMLTPMRIQKLKEQVAAEEERRKSAESSRSSTSYETDGDDDFGTPTDPFYLDTFGKTGGSKEAASPPPPPPAFTSPRPPPPVTQVNKSVATASTSSASSKDSELTTPVAPPQAKAGMIFNDYSFPAPPLPPKNPRRPSAVPLLPTISEVSPLNLSPTQFFAQSGSVAEVVEKPRSPILLPSTNFSMLSPLFKHGSIRIERILKPRKDKSLSPDEEGLDWVAFQMAISGNMDEYSHDVRSDSEWELDEVEHDEIEAWWNSLGLELGGLQSSLPMDVKSAVVEIRKSKPLPIRNDLREKRADGIYKAAEEQLIKTWRAEIDTNKIVEEVPREEVDTNKFVINERPRAAAPRLMPPPVIEVRRPSVAESMPDSPMLDLGRVSPLKDGDIIPMGFNLGHDLGDFLQWETNHVQMFMGDER</sequence>
<organism evidence="2 3">
    <name type="scientific">Mollisia scopiformis</name>
    <name type="common">Conifer needle endophyte fungus</name>
    <name type="synonym">Phialocephala scopiformis</name>
    <dbReference type="NCBI Taxonomy" id="149040"/>
    <lineage>
        <taxon>Eukaryota</taxon>
        <taxon>Fungi</taxon>
        <taxon>Dikarya</taxon>
        <taxon>Ascomycota</taxon>
        <taxon>Pezizomycotina</taxon>
        <taxon>Leotiomycetes</taxon>
        <taxon>Helotiales</taxon>
        <taxon>Mollisiaceae</taxon>
        <taxon>Mollisia</taxon>
    </lineage>
</organism>
<dbReference type="GeneID" id="28815187"/>
<accession>A0A194XWV9</accession>
<feature type="compositionally biased region" description="Polar residues" evidence="1">
    <location>
        <begin position="289"/>
        <end position="298"/>
    </location>
</feature>
<dbReference type="Proteomes" id="UP000070700">
    <property type="component" value="Unassembled WGS sequence"/>
</dbReference>
<protein>
    <submittedName>
        <fullName evidence="2">Uncharacterized protein</fullName>
    </submittedName>
</protein>
<evidence type="ECO:0000256" key="1">
    <source>
        <dbReference type="SAM" id="MobiDB-lite"/>
    </source>
</evidence>
<dbReference type="OrthoDB" id="5244857at2759"/>
<dbReference type="RefSeq" id="XP_018078592.1">
    <property type="nucleotide sequence ID" value="XM_018205461.1"/>
</dbReference>
<feature type="compositionally biased region" description="Basic and acidic residues" evidence="1">
    <location>
        <begin position="348"/>
        <end position="362"/>
    </location>
</feature>
<dbReference type="InParanoid" id="A0A194XWV9"/>